<dbReference type="InterPro" id="IPR002347">
    <property type="entry name" value="SDR_fam"/>
</dbReference>
<dbReference type="GO" id="GO:0016491">
    <property type="term" value="F:oxidoreductase activity"/>
    <property type="evidence" value="ECO:0007669"/>
    <property type="project" value="UniProtKB-KW"/>
</dbReference>
<dbReference type="SMART" id="SM00822">
    <property type="entry name" value="PKS_KR"/>
    <property type="match status" value="1"/>
</dbReference>
<evidence type="ECO:0000313" key="5">
    <source>
        <dbReference type="Proteomes" id="UP000219993"/>
    </source>
</evidence>
<dbReference type="PRINTS" id="PR00080">
    <property type="entry name" value="SDRFAMILY"/>
</dbReference>
<dbReference type="PANTHER" id="PTHR43639:SF1">
    <property type="entry name" value="SHORT-CHAIN DEHYDROGENASE_REDUCTASE FAMILY PROTEIN"/>
    <property type="match status" value="1"/>
</dbReference>
<name>A0A291P834_9GAMM</name>
<keyword evidence="2" id="KW-0560">Oxidoreductase</keyword>
<evidence type="ECO:0000256" key="1">
    <source>
        <dbReference type="ARBA" id="ARBA00006484"/>
    </source>
</evidence>
<dbReference type="Gene3D" id="3.40.50.720">
    <property type="entry name" value="NAD(P)-binding Rossmann-like Domain"/>
    <property type="match status" value="1"/>
</dbReference>
<dbReference type="InterPro" id="IPR057326">
    <property type="entry name" value="KR_dom"/>
</dbReference>
<keyword evidence="5" id="KW-1185">Reference proteome</keyword>
<dbReference type="KEGG" id="hbe:BEI_2040"/>
<protein>
    <recommendedName>
        <fullName evidence="3">Ketoreductase domain-containing protein</fullName>
    </recommendedName>
</protein>
<dbReference type="InterPro" id="IPR020904">
    <property type="entry name" value="Sc_DH/Rdtase_CS"/>
</dbReference>
<evidence type="ECO:0000256" key="2">
    <source>
        <dbReference type="ARBA" id="ARBA00023002"/>
    </source>
</evidence>
<dbReference type="EMBL" id="CP021435">
    <property type="protein sequence ID" value="ATJ83027.1"/>
    <property type="molecule type" value="Genomic_DNA"/>
</dbReference>
<comment type="similarity">
    <text evidence="1">Belongs to the short-chain dehydrogenases/reductases (SDR) family.</text>
</comment>
<sequence>MSEQPQVQYHSLQGKTVFISGGGSGIGAALVRAFAGQGARVAFVDIDAAASEALVAELAPAEVRFHECDIRDIERLQAVIAEVERELAPIDVLINNAGLDDRHALEELTPEYWDNCQAINLRHHVFATQAVLPSMKRRGEGSIINLGSISWMRGRPGMVGYTTAKAAINGLTRTLAQEIGVHGVRVNSLVPGAIRTERQERLWLTPELNQRFLDQQALKFRLEADDVARMALFLGSAESRGCTGQNFVVDAGLTLN</sequence>
<dbReference type="Proteomes" id="UP000219993">
    <property type="component" value="Chromosome"/>
</dbReference>
<dbReference type="OrthoDB" id="9789398at2"/>
<reference evidence="4 5" key="1">
    <citation type="journal article" date="2017" name="Sci. Rep.">
        <title>Revealing the Saline Adaptation Strategies of the Halophilic Bacterium Halomonas beimenensis through High-throughput Omics and Transposon Mutagenesis Approaches.</title>
        <authorList>
            <person name="Chen Y.H."/>
            <person name="Lin S.S."/>
            <person name="Shyu Y.T."/>
        </authorList>
    </citation>
    <scope>NUCLEOTIDE SEQUENCE [LARGE SCALE GENOMIC DNA]</scope>
    <source>
        <strain evidence="4 5">NTU-111</strain>
    </source>
</reference>
<dbReference type="CDD" id="cd05233">
    <property type="entry name" value="SDR_c"/>
    <property type="match status" value="1"/>
</dbReference>
<organism evidence="4 5">
    <name type="scientific">Halomonas beimenensis</name>
    <dbReference type="NCBI Taxonomy" id="475662"/>
    <lineage>
        <taxon>Bacteria</taxon>
        <taxon>Pseudomonadati</taxon>
        <taxon>Pseudomonadota</taxon>
        <taxon>Gammaproteobacteria</taxon>
        <taxon>Oceanospirillales</taxon>
        <taxon>Halomonadaceae</taxon>
        <taxon>Halomonas</taxon>
    </lineage>
</organism>
<dbReference type="AlphaFoldDB" id="A0A291P834"/>
<dbReference type="PRINTS" id="PR00081">
    <property type="entry name" value="GDHRDH"/>
</dbReference>
<dbReference type="RefSeq" id="WP_097789408.1">
    <property type="nucleotide sequence ID" value="NZ_BAAADT010000034.1"/>
</dbReference>
<evidence type="ECO:0000259" key="3">
    <source>
        <dbReference type="SMART" id="SM00822"/>
    </source>
</evidence>
<gene>
    <name evidence="4" type="ORF">BEI_2040</name>
</gene>
<proteinExistence type="inferred from homology"/>
<evidence type="ECO:0000313" key="4">
    <source>
        <dbReference type="EMBL" id="ATJ83027.1"/>
    </source>
</evidence>
<dbReference type="FunFam" id="3.40.50.720:FF:000084">
    <property type="entry name" value="Short-chain dehydrogenase reductase"/>
    <property type="match status" value="1"/>
</dbReference>
<feature type="domain" description="Ketoreductase" evidence="3">
    <location>
        <begin position="15"/>
        <end position="197"/>
    </location>
</feature>
<dbReference type="Pfam" id="PF13561">
    <property type="entry name" value="adh_short_C2"/>
    <property type="match status" value="1"/>
</dbReference>
<dbReference type="PROSITE" id="PS00061">
    <property type="entry name" value="ADH_SHORT"/>
    <property type="match status" value="1"/>
</dbReference>
<dbReference type="PANTHER" id="PTHR43639">
    <property type="entry name" value="OXIDOREDUCTASE, SHORT-CHAIN DEHYDROGENASE/REDUCTASE FAMILY (AFU_ORTHOLOGUE AFUA_5G02870)"/>
    <property type="match status" value="1"/>
</dbReference>
<dbReference type="InterPro" id="IPR036291">
    <property type="entry name" value="NAD(P)-bd_dom_sf"/>
</dbReference>
<accession>A0A291P834</accession>
<dbReference type="SUPFAM" id="SSF51735">
    <property type="entry name" value="NAD(P)-binding Rossmann-fold domains"/>
    <property type="match status" value="1"/>
</dbReference>